<gene>
    <name evidence="1" type="ORF">EZS27_022898</name>
</gene>
<comment type="caution">
    <text evidence="1">The sequence shown here is derived from an EMBL/GenBank/DDBJ whole genome shotgun (WGS) entry which is preliminary data.</text>
</comment>
<organism evidence="1">
    <name type="scientific">termite gut metagenome</name>
    <dbReference type="NCBI Taxonomy" id="433724"/>
    <lineage>
        <taxon>unclassified sequences</taxon>
        <taxon>metagenomes</taxon>
        <taxon>organismal metagenomes</taxon>
    </lineage>
</organism>
<protein>
    <recommendedName>
        <fullName evidence="2">Transposase zinc-ribbon domain-containing protein</fullName>
    </recommendedName>
</protein>
<proteinExistence type="predicted"/>
<name>A0A5J4R3L7_9ZZZZ</name>
<dbReference type="AlphaFoldDB" id="A0A5J4R3L7"/>
<evidence type="ECO:0000313" key="1">
    <source>
        <dbReference type="EMBL" id="KAA6328178.1"/>
    </source>
</evidence>
<reference evidence="1" key="1">
    <citation type="submission" date="2019-03" db="EMBL/GenBank/DDBJ databases">
        <title>Single cell metagenomics reveals metabolic interactions within the superorganism composed of flagellate Streblomastix strix and complex community of Bacteroidetes bacteria on its surface.</title>
        <authorList>
            <person name="Treitli S.C."/>
            <person name="Kolisko M."/>
            <person name="Husnik F."/>
            <person name="Keeling P."/>
            <person name="Hampl V."/>
        </authorList>
    </citation>
    <scope>NUCLEOTIDE SEQUENCE</scope>
    <source>
        <strain evidence="1">STM</strain>
    </source>
</reference>
<dbReference type="EMBL" id="SNRY01001863">
    <property type="protein sequence ID" value="KAA6328178.1"/>
    <property type="molecule type" value="Genomic_DNA"/>
</dbReference>
<sequence>MTYFEFTKRFSTQEDAINYMVDKKYPNKQCVCLKCGAVI</sequence>
<accession>A0A5J4R3L7</accession>
<evidence type="ECO:0008006" key="2">
    <source>
        <dbReference type="Google" id="ProtNLM"/>
    </source>
</evidence>